<dbReference type="PANTHER" id="PTHR30213:SF1">
    <property type="entry name" value="INNER MEMBRANE PROTEIN YHJD"/>
    <property type="match status" value="1"/>
</dbReference>
<dbReference type="STRING" id="1457154.CAPSK01_003333"/>
<dbReference type="Proteomes" id="UP000019812">
    <property type="component" value="Unassembled WGS sequence"/>
</dbReference>
<feature type="transmembrane region" description="Helical" evidence="6">
    <location>
        <begin position="47"/>
        <end position="65"/>
    </location>
</feature>
<gene>
    <name evidence="7" type="ORF">CAPSK01_003333</name>
</gene>
<comment type="caution">
    <text evidence="7">The sequence shown here is derived from an EMBL/GenBank/DDBJ whole genome shotgun (WGS) entry which is preliminary data.</text>
</comment>
<evidence type="ECO:0000256" key="3">
    <source>
        <dbReference type="ARBA" id="ARBA00022692"/>
    </source>
</evidence>
<dbReference type="InterPro" id="IPR017039">
    <property type="entry name" value="Virul_fac_BrkB"/>
</dbReference>
<dbReference type="Pfam" id="PF03631">
    <property type="entry name" value="Virul_fac_BrkB"/>
    <property type="match status" value="1"/>
</dbReference>
<keyword evidence="2" id="KW-1003">Cell membrane</keyword>
<keyword evidence="5 6" id="KW-0472">Membrane</keyword>
<dbReference type="EMBL" id="JDSS02000031">
    <property type="protein sequence ID" value="KFB67216.1"/>
    <property type="molecule type" value="Genomic_DNA"/>
</dbReference>
<reference evidence="7 8" key="1">
    <citation type="submission" date="2014-07" db="EMBL/GenBank/DDBJ databases">
        <title>Expanding our view of genomic diversity in Candidatus Accumulibacter clades.</title>
        <authorList>
            <person name="Skennerton C.T."/>
            <person name="Barr J.J."/>
            <person name="Slater F.R."/>
            <person name="Bond P.L."/>
            <person name="Tyson G.W."/>
        </authorList>
    </citation>
    <scope>NUCLEOTIDE SEQUENCE [LARGE SCALE GENOMIC DNA]</scope>
    <source>
        <strain evidence="8">SK-01</strain>
    </source>
</reference>
<dbReference type="PANTHER" id="PTHR30213">
    <property type="entry name" value="INNER MEMBRANE PROTEIN YHJD"/>
    <property type="match status" value="1"/>
</dbReference>
<evidence type="ECO:0000256" key="1">
    <source>
        <dbReference type="ARBA" id="ARBA00004651"/>
    </source>
</evidence>
<evidence type="ECO:0000256" key="2">
    <source>
        <dbReference type="ARBA" id="ARBA00022475"/>
    </source>
</evidence>
<evidence type="ECO:0000256" key="4">
    <source>
        <dbReference type="ARBA" id="ARBA00022989"/>
    </source>
</evidence>
<dbReference type="GO" id="GO:0005886">
    <property type="term" value="C:plasma membrane"/>
    <property type="evidence" value="ECO:0007669"/>
    <property type="project" value="UniProtKB-SubCell"/>
</dbReference>
<evidence type="ECO:0000313" key="7">
    <source>
        <dbReference type="EMBL" id="KFB67216.1"/>
    </source>
</evidence>
<comment type="subcellular location">
    <subcellularLocation>
        <location evidence="1">Cell membrane</location>
        <topology evidence="1">Multi-pass membrane protein</topology>
    </subcellularLocation>
</comment>
<sequence>MFAVIYKTLPDAPLSWRDVWIGAAFTAGLFVFGKFAIGLYLGNSGVASSFGAAGSLIALLLWVYYSARIFFLGAEFTRQYALGFGSLHLRKLCADDLACRDACPGVD</sequence>
<evidence type="ECO:0000256" key="6">
    <source>
        <dbReference type="SAM" id="Phobius"/>
    </source>
</evidence>
<name>A0A084XXM2_9PROT</name>
<proteinExistence type="predicted"/>
<evidence type="ECO:0000313" key="8">
    <source>
        <dbReference type="Proteomes" id="UP000019812"/>
    </source>
</evidence>
<organism evidence="7 8">
    <name type="scientific">Candidatus Accumulibacter vicinus</name>
    <dbReference type="NCBI Taxonomy" id="2954382"/>
    <lineage>
        <taxon>Bacteria</taxon>
        <taxon>Pseudomonadati</taxon>
        <taxon>Pseudomonadota</taxon>
        <taxon>Betaproteobacteria</taxon>
        <taxon>Candidatus Accumulibacter</taxon>
    </lineage>
</organism>
<evidence type="ECO:0000256" key="5">
    <source>
        <dbReference type="ARBA" id="ARBA00023136"/>
    </source>
</evidence>
<accession>A0A084XXM2</accession>
<keyword evidence="4 6" id="KW-1133">Transmembrane helix</keyword>
<protein>
    <submittedName>
        <fullName evidence="7">Uncharacterized protein</fullName>
    </submittedName>
</protein>
<keyword evidence="3 6" id="KW-0812">Transmembrane</keyword>
<dbReference type="AlphaFoldDB" id="A0A084XXM2"/>
<feature type="transmembrane region" description="Helical" evidence="6">
    <location>
        <begin position="20"/>
        <end position="41"/>
    </location>
</feature>